<dbReference type="PANTHER" id="PTHR44858:SF1">
    <property type="entry name" value="UDP-N-ACETYLGLUCOSAMINE--PEPTIDE N-ACETYLGLUCOSAMINYLTRANSFERASE SPINDLY-RELATED"/>
    <property type="match status" value="1"/>
</dbReference>
<keyword evidence="6" id="KW-1185">Reference proteome</keyword>
<dbReference type="PROSITE" id="PS50293">
    <property type="entry name" value="TPR_REGION"/>
    <property type="match status" value="1"/>
</dbReference>
<dbReference type="Pfam" id="PF13432">
    <property type="entry name" value="TPR_16"/>
    <property type="match status" value="1"/>
</dbReference>
<feature type="repeat" description="TPR" evidence="3">
    <location>
        <begin position="102"/>
        <end position="135"/>
    </location>
</feature>
<keyword evidence="4" id="KW-0732">Signal</keyword>
<feature type="signal peptide" evidence="4">
    <location>
        <begin position="1"/>
        <end position="22"/>
    </location>
</feature>
<dbReference type="InterPro" id="IPR011990">
    <property type="entry name" value="TPR-like_helical_dom_sf"/>
</dbReference>
<evidence type="ECO:0008006" key="7">
    <source>
        <dbReference type="Google" id="ProtNLM"/>
    </source>
</evidence>
<reference evidence="6" key="1">
    <citation type="journal article" date="2019" name="Int. J. Syst. Evol. Microbiol.">
        <title>The Global Catalogue of Microorganisms (GCM) 10K type strain sequencing project: providing services to taxonomists for standard genome sequencing and annotation.</title>
        <authorList>
            <consortium name="The Broad Institute Genomics Platform"/>
            <consortium name="The Broad Institute Genome Sequencing Center for Infectious Disease"/>
            <person name="Wu L."/>
            <person name="Ma J."/>
        </authorList>
    </citation>
    <scope>NUCLEOTIDE SEQUENCE [LARGE SCALE GENOMIC DNA]</scope>
    <source>
        <strain evidence="6">CGMCC 1.15928</strain>
    </source>
</reference>
<dbReference type="PROSITE" id="PS50005">
    <property type="entry name" value="TPR"/>
    <property type="match status" value="3"/>
</dbReference>
<dbReference type="Pfam" id="PF07719">
    <property type="entry name" value="TPR_2"/>
    <property type="match status" value="1"/>
</dbReference>
<dbReference type="InterPro" id="IPR013105">
    <property type="entry name" value="TPR_2"/>
</dbReference>
<evidence type="ECO:0000256" key="2">
    <source>
        <dbReference type="ARBA" id="ARBA00022803"/>
    </source>
</evidence>
<evidence type="ECO:0000313" key="6">
    <source>
        <dbReference type="Proteomes" id="UP000628854"/>
    </source>
</evidence>
<comment type="caution">
    <text evidence="5">The sequence shown here is derived from an EMBL/GenBank/DDBJ whole genome shotgun (WGS) entry which is preliminary data.</text>
</comment>
<feature type="chain" id="PRO_5046223501" description="Tetratricopeptide repeat protein" evidence="4">
    <location>
        <begin position="23"/>
        <end position="184"/>
    </location>
</feature>
<accession>A0ABQ1J7F1</accession>
<protein>
    <recommendedName>
        <fullName evidence="7">Tetratricopeptide repeat protein</fullName>
    </recommendedName>
</protein>
<keyword evidence="2 3" id="KW-0802">TPR repeat</keyword>
<sequence>MSTYRLGSMAVAAILFAATASAQVFVVGGGLAKECFDEAKSGNYVFRLAEETCSRALREETMSRDNRAATYVNRGVIRMREGEFDGALSDYSRAVDLKPELGAAYLNEGAAHIYRKDFEAALPPLNRAIELDSVDIFAAYYNRAIARENTGDVSGAYYDFQKALELKPGWELAERQLSRFSVKQ</sequence>
<dbReference type="EMBL" id="BMKF01000001">
    <property type="protein sequence ID" value="GGB60513.1"/>
    <property type="molecule type" value="Genomic_DNA"/>
</dbReference>
<feature type="repeat" description="TPR" evidence="3">
    <location>
        <begin position="68"/>
        <end position="101"/>
    </location>
</feature>
<evidence type="ECO:0000256" key="1">
    <source>
        <dbReference type="ARBA" id="ARBA00022737"/>
    </source>
</evidence>
<dbReference type="Gene3D" id="1.25.40.10">
    <property type="entry name" value="Tetratricopeptide repeat domain"/>
    <property type="match status" value="1"/>
</dbReference>
<dbReference type="RefSeq" id="WP_084393635.1">
    <property type="nucleotide sequence ID" value="NZ_BMKF01000001.1"/>
</dbReference>
<feature type="repeat" description="TPR" evidence="3">
    <location>
        <begin position="137"/>
        <end position="170"/>
    </location>
</feature>
<dbReference type="PANTHER" id="PTHR44858">
    <property type="entry name" value="TETRATRICOPEPTIDE REPEAT PROTEIN 6"/>
    <property type="match status" value="1"/>
</dbReference>
<dbReference type="InterPro" id="IPR050498">
    <property type="entry name" value="Ycf3"/>
</dbReference>
<keyword evidence="1" id="KW-0677">Repeat</keyword>
<dbReference type="InterPro" id="IPR019734">
    <property type="entry name" value="TPR_rpt"/>
</dbReference>
<dbReference type="Proteomes" id="UP000628854">
    <property type="component" value="Unassembled WGS sequence"/>
</dbReference>
<name>A0ABQ1J7F1_9PROT</name>
<evidence type="ECO:0000313" key="5">
    <source>
        <dbReference type="EMBL" id="GGB60513.1"/>
    </source>
</evidence>
<dbReference type="SUPFAM" id="SSF48452">
    <property type="entry name" value="TPR-like"/>
    <property type="match status" value="1"/>
</dbReference>
<evidence type="ECO:0000256" key="4">
    <source>
        <dbReference type="SAM" id="SignalP"/>
    </source>
</evidence>
<dbReference type="SMART" id="SM00028">
    <property type="entry name" value="TPR"/>
    <property type="match status" value="3"/>
</dbReference>
<evidence type="ECO:0000256" key="3">
    <source>
        <dbReference type="PROSITE-ProRule" id="PRU00339"/>
    </source>
</evidence>
<gene>
    <name evidence="5" type="ORF">GCM10011503_06270</name>
</gene>
<organism evidence="5 6">
    <name type="scientific">Henriciella pelagia</name>
    <dbReference type="NCBI Taxonomy" id="1977912"/>
    <lineage>
        <taxon>Bacteria</taxon>
        <taxon>Pseudomonadati</taxon>
        <taxon>Pseudomonadota</taxon>
        <taxon>Alphaproteobacteria</taxon>
        <taxon>Hyphomonadales</taxon>
        <taxon>Hyphomonadaceae</taxon>
        <taxon>Henriciella</taxon>
    </lineage>
</organism>
<proteinExistence type="predicted"/>